<dbReference type="Pfam" id="PF23559">
    <property type="entry name" value="WHD_DRP"/>
    <property type="match status" value="1"/>
</dbReference>
<evidence type="ECO:0000259" key="4">
    <source>
        <dbReference type="Pfam" id="PF23559"/>
    </source>
</evidence>
<keyword evidence="1" id="KW-0677">Repeat</keyword>
<dbReference type="PANTHER" id="PTHR23155">
    <property type="entry name" value="DISEASE RESISTANCE PROTEIN RP"/>
    <property type="match status" value="1"/>
</dbReference>
<gene>
    <name evidence="6" type="ORF">ACH5RR_007429</name>
</gene>
<keyword evidence="3" id="KW-0067">ATP-binding</keyword>
<evidence type="ECO:0000313" key="6">
    <source>
        <dbReference type="EMBL" id="KAL3533908.1"/>
    </source>
</evidence>
<keyword evidence="7" id="KW-1185">Reference proteome</keyword>
<reference evidence="6 7" key="1">
    <citation type="submission" date="2024-11" db="EMBL/GenBank/DDBJ databases">
        <title>A near-complete genome assembly of Cinchona calisaya.</title>
        <authorList>
            <person name="Lian D.C."/>
            <person name="Zhao X.W."/>
            <person name="Wei L."/>
        </authorList>
    </citation>
    <scope>NUCLEOTIDE SEQUENCE [LARGE SCALE GENOMIC DNA]</scope>
    <source>
        <tissue evidence="6">Nenye</tissue>
    </source>
</reference>
<feature type="domain" description="Disease resistance R13L4/SHOC-2-like LRR" evidence="5">
    <location>
        <begin position="63"/>
        <end position="145"/>
    </location>
</feature>
<organism evidence="6 7">
    <name type="scientific">Cinchona calisaya</name>
    <dbReference type="NCBI Taxonomy" id="153742"/>
    <lineage>
        <taxon>Eukaryota</taxon>
        <taxon>Viridiplantae</taxon>
        <taxon>Streptophyta</taxon>
        <taxon>Embryophyta</taxon>
        <taxon>Tracheophyta</taxon>
        <taxon>Spermatophyta</taxon>
        <taxon>Magnoliopsida</taxon>
        <taxon>eudicotyledons</taxon>
        <taxon>Gunneridae</taxon>
        <taxon>Pentapetalae</taxon>
        <taxon>asterids</taxon>
        <taxon>lamiids</taxon>
        <taxon>Gentianales</taxon>
        <taxon>Rubiaceae</taxon>
        <taxon>Cinchonoideae</taxon>
        <taxon>Cinchoneae</taxon>
        <taxon>Cinchona</taxon>
    </lineage>
</organism>
<feature type="domain" description="Disease resistance protein winged helix" evidence="4">
    <location>
        <begin position="10"/>
        <end position="56"/>
    </location>
</feature>
<dbReference type="Proteomes" id="UP001630127">
    <property type="component" value="Unassembled WGS sequence"/>
</dbReference>
<dbReference type="InterPro" id="IPR055414">
    <property type="entry name" value="LRR_R13L4/SHOC2-like"/>
</dbReference>
<dbReference type="InterPro" id="IPR058922">
    <property type="entry name" value="WHD_DRP"/>
</dbReference>
<evidence type="ECO:0000256" key="1">
    <source>
        <dbReference type="ARBA" id="ARBA00022737"/>
    </source>
</evidence>
<dbReference type="PANTHER" id="PTHR23155:SF1185">
    <property type="entry name" value="DISEASE RESISTANCE RPP8-LIKE PROTEIN 3-RELATED"/>
    <property type="match status" value="1"/>
</dbReference>
<dbReference type="SUPFAM" id="SSF52047">
    <property type="entry name" value="RNI-like"/>
    <property type="match status" value="1"/>
</dbReference>
<evidence type="ECO:0000256" key="2">
    <source>
        <dbReference type="ARBA" id="ARBA00022741"/>
    </source>
</evidence>
<keyword evidence="2" id="KW-0547">Nucleotide-binding</keyword>
<dbReference type="EMBL" id="JBJUIK010000003">
    <property type="protein sequence ID" value="KAL3533908.1"/>
    <property type="molecule type" value="Genomic_DNA"/>
</dbReference>
<dbReference type="Pfam" id="PF23598">
    <property type="entry name" value="LRR_14"/>
    <property type="match status" value="1"/>
</dbReference>
<dbReference type="AlphaFoldDB" id="A0ABD3ARW8"/>
<dbReference type="Gene3D" id="3.80.10.10">
    <property type="entry name" value="Ribonuclease Inhibitor"/>
    <property type="match status" value="1"/>
</dbReference>
<dbReference type="InterPro" id="IPR032675">
    <property type="entry name" value="LRR_dom_sf"/>
</dbReference>
<comment type="caution">
    <text evidence="6">The sequence shown here is derived from an EMBL/GenBank/DDBJ whole genome shotgun (WGS) entry which is preliminary data.</text>
</comment>
<dbReference type="InterPro" id="IPR044974">
    <property type="entry name" value="Disease_R_plants"/>
</dbReference>
<evidence type="ECO:0000256" key="3">
    <source>
        <dbReference type="ARBA" id="ARBA00022840"/>
    </source>
</evidence>
<proteinExistence type="predicted"/>
<evidence type="ECO:0000313" key="7">
    <source>
        <dbReference type="Proteomes" id="UP001630127"/>
    </source>
</evidence>
<protein>
    <submittedName>
        <fullName evidence="6">Uncharacterized protein</fullName>
    </submittedName>
</protein>
<evidence type="ECO:0000259" key="5">
    <source>
        <dbReference type="Pfam" id="PF23598"/>
    </source>
</evidence>
<name>A0ABD3ARW8_9GENT</name>
<accession>A0ABD3ARW8</accession>
<sequence>MISERDRIVEESMMDVAERYLGELLKRSMVQGKAPGIPSLFRYFSSCRLHDFMKDLSLHKAAEESFLLMKSPLNQFKMLKVLAIEGHYPVEEDHLKRLKDVGKLIHFRYLSLRDSEFVSLPSSIGNLQHLQTLDLRFTKVPRIPMCCGR</sequence>